<feature type="transmembrane region" description="Helical" evidence="2">
    <location>
        <begin position="29"/>
        <end position="51"/>
    </location>
</feature>
<evidence type="ECO:0000313" key="4">
    <source>
        <dbReference type="Proteomes" id="UP000074294"/>
    </source>
</evidence>
<sequence>MRLYPLAIIPLVLSLGAIILSVITPGPQFYLTVGVAGATFLVSAAILFTYARKSTEARQIPLENFSLWADVGEPAAELRRLSAGDAFAAAQIAATDLASLAANAELLQSRTYLLVGRAGFECVTEEKMHRRVESLLNDINRITRTISDSKKLTADIIPQIEQCAAQAERIAVKFFELEDGKPETVYIYLEPLRRAAEKLSHDLKLAASNISKYLIWEEKIPAKVETPPAAPTEAPPQPLPPPPASVEPAISKPEASHPPQPATPPERPPESK</sequence>
<evidence type="ECO:0000313" key="3">
    <source>
        <dbReference type="EMBL" id="KUO39950.1"/>
    </source>
</evidence>
<feature type="region of interest" description="Disordered" evidence="1">
    <location>
        <begin position="226"/>
        <end position="272"/>
    </location>
</feature>
<feature type="transmembrane region" description="Helical" evidence="2">
    <location>
        <begin position="7"/>
        <end position="23"/>
    </location>
</feature>
<keyword evidence="2" id="KW-1133">Transmembrane helix</keyword>
<proteinExistence type="predicted"/>
<dbReference type="Proteomes" id="UP000074294">
    <property type="component" value="Unassembled WGS sequence"/>
</dbReference>
<comment type="caution">
    <text evidence="3">The sequence shown here is derived from an EMBL/GenBank/DDBJ whole genome shotgun (WGS) entry which is preliminary data.</text>
</comment>
<keyword evidence="2" id="KW-0472">Membrane</keyword>
<keyword evidence="2" id="KW-0812">Transmembrane</keyword>
<dbReference type="AlphaFoldDB" id="A0A147JU53"/>
<evidence type="ECO:0000256" key="1">
    <source>
        <dbReference type="SAM" id="MobiDB-lite"/>
    </source>
</evidence>
<reference evidence="3 4" key="1">
    <citation type="journal article" date="2016" name="Nat. Microbiol.">
        <title>Genomic inference of the metabolism of cosmopolitan subsurface Archaea, Hadesarchaea.</title>
        <authorList>
            <person name="Baker B.J."/>
            <person name="Saw J.H."/>
            <person name="Lind A.E."/>
            <person name="Lazar C.S."/>
            <person name="Hinrichs K.-U."/>
            <person name="Teske A.P."/>
            <person name="Ettema T.J."/>
        </authorList>
    </citation>
    <scope>NUCLEOTIDE SEQUENCE [LARGE SCALE GENOMIC DNA]</scope>
</reference>
<gene>
    <name evidence="3" type="ORF">APZ16_04620</name>
</gene>
<organism evidence="3 4">
    <name type="scientific">Hadarchaeum yellowstonense</name>
    <dbReference type="NCBI Taxonomy" id="1776334"/>
    <lineage>
        <taxon>Archaea</taxon>
        <taxon>Methanobacteriati</taxon>
        <taxon>Candidatus Hadarchaeota</taxon>
        <taxon>Candidatus Hadarchaeia</taxon>
        <taxon>Candidatus Hadarchaeales</taxon>
        <taxon>Candidatus Hadarchaeaceae</taxon>
        <taxon>Candidatus Hadarchaeum</taxon>
    </lineage>
</organism>
<feature type="compositionally biased region" description="Pro residues" evidence="1">
    <location>
        <begin position="256"/>
        <end position="266"/>
    </location>
</feature>
<name>A0A147JU53_HADYE</name>
<dbReference type="EMBL" id="LQMQ01000051">
    <property type="protein sequence ID" value="KUO39950.1"/>
    <property type="molecule type" value="Genomic_DNA"/>
</dbReference>
<evidence type="ECO:0000256" key="2">
    <source>
        <dbReference type="SAM" id="Phobius"/>
    </source>
</evidence>
<protein>
    <submittedName>
        <fullName evidence="3">Uncharacterized protein</fullName>
    </submittedName>
</protein>
<accession>A0A147JU53</accession>
<feature type="compositionally biased region" description="Pro residues" evidence="1">
    <location>
        <begin position="228"/>
        <end position="245"/>
    </location>
</feature>